<dbReference type="InterPro" id="IPR036390">
    <property type="entry name" value="WH_DNA-bd_sf"/>
</dbReference>
<dbReference type="PROSITE" id="PS51063">
    <property type="entry name" value="HTH_CRP_2"/>
    <property type="match status" value="1"/>
</dbReference>
<dbReference type="Pfam" id="PF13545">
    <property type="entry name" value="HTH_Crp_2"/>
    <property type="match status" value="1"/>
</dbReference>
<evidence type="ECO:0000256" key="1">
    <source>
        <dbReference type="ARBA" id="ARBA00023015"/>
    </source>
</evidence>
<name>A0ABW3PAR4_9PROT</name>
<dbReference type="InterPro" id="IPR050397">
    <property type="entry name" value="Env_Response_Regulators"/>
</dbReference>
<dbReference type="InterPro" id="IPR012318">
    <property type="entry name" value="HTH_CRP"/>
</dbReference>
<keyword evidence="1" id="KW-0805">Transcription regulation</keyword>
<dbReference type="SUPFAM" id="SSF51206">
    <property type="entry name" value="cAMP-binding domain-like"/>
    <property type="match status" value="1"/>
</dbReference>
<dbReference type="Gene3D" id="2.60.120.10">
    <property type="entry name" value="Jelly Rolls"/>
    <property type="match status" value="1"/>
</dbReference>
<dbReference type="PANTHER" id="PTHR24567:SF74">
    <property type="entry name" value="HTH-TYPE TRANSCRIPTIONAL REGULATOR ARCR"/>
    <property type="match status" value="1"/>
</dbReference>
<dbReference type="EMBL" id="JBHTLN010000002">
    <property type="protein sequence ID" value="MFD1123384.1"/>
    <property type="molecule type" value="Genomic_DNA"/>
</dbReference>
<accession>A0ABW3PAR4</accession>
<dbReference type="RefSeq" id="WP_379035001.1">
    <property type="nucleotide sequence ID" value="NZ_JBHTLN010000002.1"/>
</dbReference>
<protein>
    <submittedName>
        <fullName evidence="5">Crp/Fnr family transcriptional regulator</fullName>
    </submittedName>
</protein>
<evidence type="ECO:0000259" key="4">
    <source>
        <dbReference type="PROSITE" id="PS51063"/>
    </source>
</evidence>
<keyword evidence="2" id="KW-0238">DNA-binding</keyword>
<feature type="domain" description="HTH crp-type" evidence="4">
    <location>
        <begin position="144"/>
        <end position="210"/>
    </location>
</feature>
<comment type="caution">
    <text evidence="5">The sequence shown here is derived from an EMBL/GenBank/DDBJ whole genome shotgun (WGS) entry which is preliminary data.</text>
</comment>
<sequence>MEHTPVRNELISQLDSRSQNQLVKYGVWVDLALGQELNAPGIAIEHVYFPTCGIIALILQHTLDKPLAIALIGNESMLGIVPALGVQFVPYSAKVLVNGTALRISAEHLYALKLSSKSFCICLDRYIAVRTTQYAQAAVCNGLHDVQQRLARLLLNYSDRLQTSTLTITQELLATLLGVRRAGINNAANRLQQAKIVHYSRGHFEILNRAALLQKACYCYQLDKQMYESTIILH</sequence>
<dbReference type="PANTHER" id="PTHR24567">
    <property type="entry name" value="CRP FAMILY TRANSCRIPTIONAL REGULATORY PROTEIN"/>
    <property type="match status" value="1"/>
</dbReference>
<reference evidence="6" key="1">
    <citation type="journal article" date="2019" name="Int. J. Syst. Evol. Microbiol.">
        <title>The Global Catalogue of Microorganisms (GCM) 10K type strain sequencing project: providing services to taxonomists for standard genome sequencing and annotation.</title>
        <authorList>
            <consortium name="The Broad Institute Genomics Platform"/>
            <consortium name="The Broad Institute Genome Sequencing Center for Infectious Disease"/>
            <person name="Wu L."/>
            <person name="Ma J."/>
        </authorList>
    </citation>
    <scope>NUCLEOTIDE SEQUENCE [LARGE SCALE GENOMIC DNA]</scope>
    <source>
        <strain evidence="6">CCUG 58411</strain>
    </source>
</reference>
<evidence type="ECO:0000256" key="2">
    <source>
        <dbReference type="ARBA" id="ARBA00023125"/>
    </source>
</evidence>
<gene>
    <name evidence="5" type="ORF">ACFQ2T_12760</name>
</gene>
<evidence type="ECO:0000313" key="6">
    <source>
        <dbReference type="Proteomes" id="UP001597206"/>
    </source>
</evidence>
<evidence type="ECO:0000313" key="5">
    <source>
        <dbReference type="EMBL" id="MFD1123384.1"/>
    </source>
</evidence>
<keyword evidence="3" id="KW-0804">Transcription</keyword>
<dbReference type="SUPFAM" id="SSF46785">
    <property type="entry name" value="Winged helix' DNA-binding domain"/>
    <property type="match status" value="1"/>
</dbReference>
<dbReference type="InterPro" id="IPR018490">
    <property type="entry name" value="cNMP-bd_dom_sf"/>
</dbReference>
<evidence type="ECO:0000256" key="3">
    <source>
        <dbReference type="ARBA" id="ARBA00023163"/>
    </source>
</evidence>
<proteinExistence type="predicted"/>
<dbReference type="Proteomes" id="UP001597206">
    <property type="component" value="Unassembled WGS sequence"/>
</dbReference>
<dbReference type="InterPro" id="IPR014710">
    <property type="entry name" value="RmlC-like_jellyroll"/>
</dbReference>
<keyword evidence="6" id="KW-1185">Reference proteome</keyword>
<organism evidence="5 6">
    <name type="scientific">Methylophilus flavus</name>
    <dbReference type="NCBI Taxonomy" id="640084"/>
    <lineage>
        <taxon>Bacteria</taxon>
        <taxon>Pseudomonadati</taxon>
        <taxon>Pseudomonadota</taxon>
        <taxon>Betaproteobacteria</taxon>
        <taxon>Nitrosomonadales</taxon>
        <taxon>Methylophilaceae</taxon>
        <taxon>Methylophilus</taxon>
    </lineage>
</organism>